<keyword evidence="8" id="KW-1185">Reference proteome</keyword>
<feature type="transmembrane region" description="Helical" evidence="5">
    <location>
        <begin position="139"/>
        <end position="161"/>
    </location>
</feature>
<feature type="transmembrane region" description="Helical" evidence="5">
    <location>
        <begin position="6"/>
        <end position="24"/>
    </location>
</feature>
<evidence type="ECO:0000256" key="3">
    <source>
        <dbReference type="ARBA" id="ARBA00022989"/>
    </source>
</evidence>
<evidence type="ECO:0000256" key="4">
    <source>
        <dbReference type="ARBA" id="ARBA00023136"/>
    </source>
</evidence>
<organism evidence="7 8">
    <name type="scientific">Nonomuraea indica</name>
    <dbReference type="NCBI Taxonomy" id="1581193"/>
    <lineage>
        <taxon>Bacteria</taxon>
        <taxon>Bacillati</taxon>
        <taxon>Actinomycetota</taxon>
        <taxon>Actinomycetes</taxon>
        <taxon>Streptosporangiales</taxon>
        <taxon>Streptosporangiaceae</taxon>
        <taxon>Nonomuraea</taxon>
    </lineage>
</organism>
<comment type="subcellular location">
    <subcellularLocation>
        <location evidence="1">Membrane</location>
        <topology evidence="1">Multi-pass membrane protein</topology>
    </subcellularLocation>
</comment>
<feature type="domain" description="Methylamine utilisation protein MauE" evidence="6">
    <location>
        <begin position="1"/>
        <end position="129"/>
    </location>
</feature>
<evidence type="ECO:0000313" key="8">
    <source>
        <dbReference type="Proteomes" id="UP001612928"/>
    </source>
</evidence>
<feature type="transmembrane region" description="Helical" evidence="5">
    <location>
        <begin position="44"/>
        <end position="65"/>
    </location>
</feature>
<evidence type="ECO:0000256" key="1">
    <source>
        <dbReference type="ARBA" id="ARBA00004141"/>
    </source>
</evidence>
<keyword evidence="4 5" id="KW-0472">Membrane</keyword>
<evidence type="ECO:0000256" key="5">
    <source>
        <dbReference type="SAM" id="Phobius"/>
    </source>
</evidence>
<name>A0ABW8A5R7_9ACTN</name>
<dbReference type="InterPro" id="IPR009908">
    <property type="entry name" value="Methylamine_util_MauE"/>
</dbReference>
<keyword evidence="3 5" id="KW-1133">Transmembrane helix</keyword>
<evidence type="ECO:0000256" key="2">
    <source>
        <dbReference type="ARBA" id="ARBA00022692"/>
    </source>
</evidence>
<dbReference type="Pfam" id="PF07291">
    <property type="entry name" value="MauE"/>
    <property type="match status" value="1"/>
</dbReference>
<reference evidence="7 8" key="1">
    <citation type="submission" date="2024-10" db="EMBL/GenBank/DDBJ databases">
        <title>The Natural Products Discovery Center: Release of the First 8490 Sequenced Strains for Exploring Actinobacteria Biosynthetic Diversity.</title>
        <authorList>
            <person name="Kalkreuter E."/>
            <person name="Kautsar S.A."/>
            <person name="Yang D."/>
            <person name="Bader C.D."/>
            <person name="Teijaro C.N."/>
            <person name="Fluegel L."/>
            <person name="Davis C.M."/>
            <person name="Simpson J.R."/>
            <person name="Lauterbach L."/>
            <person name="Steele A.D."/>
            <person name="Gui C."/>
            <person name="Meng S."/>
            <person name="Li G."/>
            <person name="Viehrig K."/>
            <person name="Ye F."/>
            <person name="Su P."/>
            <person name="Kiefer A.F."/>
            <person name="Nichols A."/>
            <person name="Cepeda A.J."/>
            <person name="Yan W."/>
            <person name="Fan B."/>
            <person name="Jiang Y."/>
            <person name="Adhikari A."/>
            <person name="Zheng C.-J."/>
            <person name="Schuster L."/>
            <person name="Cowan T.M."/>
            <person name="Smanski M.J."/>
            <person name="Chevrette M.G."/>
            <person name="De Carvalho L.P.S."/>
            <person name="Shen B."/>
        </authorList>
    </citation>
    <scope>NUCLEOTIDE SEQUENCE [LARGE SCALE GENOMIC DNA]</scope>
    <source>
        <strain evidence="7 8">NPDC049503</strain>
    </source>
</reference>
<evidence type="ECO:0000313" key="7">
    <source>
        <dbReference type="EMBL" id="MFI7442119.1"/>
    </source>
</evidence>
<sequence length="172" mass="17374">MEYVRIGCACLVGLVFAFTAVSKLRDFGGFARSLPGLVPVRHALVRPLAATVVALEVLVPVLVAVPATTPYGLGVALALLVAFTVAIAVALARGRRAPCRCFGVSATPLGVRHLVRNGLLCLAAVTALLLQAGEGTTGGTVGGTVVAAGAALVGALLIASYDDLVDLFARPS</sequence>
<proteinExistence type="predicted"/>
<keyword evidence="2 5" id="KW-0812">Transmembrane</keyword>
<protein>
    <submittedName>
        <fullName evidence="7">MauE/DoxX family redox-associated membrane protein</fullName>
    </submittedName>
</protein>
<comment type="caution">
    <text evidence="7">The sequence shown here is derived from an EMBL/GenBank/DDBJ whole genome shotgun (WGS) entry which is preliminary data.</text>
</comment>
<feature type="transmembrane region" description="Helical" evidence="5">
    <location>
        <begin position="114"/>
        <end position="133"/>
    </location>
</feature>
<evidence type="ECO:0000259" key="6">
    <source>
        <dbReference type="Pfam" id="PF07291"/>
    </source>
</evidence>
<dbReference type="EMBL" id="JBITMB010000004">
    <property type="protein sequence ID" value="MFI7442119.1"/>
    <property type="molecule type" value="Genomic_DNA"/>
</dbReference>
<feature type="transmembrane region" description="Helical" evidence="5">
    <location>
        <begin position="71"/>
        <end position="93"/>
    </location>
</feature>
<dbReference type="Proteomes" id="UP001612928">
    <property type="component" value="Unassembled WGS sequence"/>
</dbReference>
<accession>A0ABW8A5R7</accession>
<dbReference type="RefSeq" id="WP_397022077.1">
    <property type="nucleotide sequence ID" value="NZ_JBITMB010000004.1"/>
</dbReference>
<gene>
    <name evidence="7" type="ORF">ACIBP5_19325</name>
</gene>